<dbReference type="EMBL" id="VORT01000013">
    <property type="protein sequence ID" value="TXD71768.1"/>
    <property type="molecule type" value="Genomic_DNA"/>
</dbReference>
<gene>
    <name evidence="1" type="ORF">ESU54_15210</name>
</gene>
<dbReference type="OrthoDB" id="1451624at2"/>
<name>A0A5C6YW41_9FLAO</name>
<dbReference type="RefSeq" id="WP_146744014.1">
    <property type="nucleotide sequence ID" value="NZ_UEGI01000013.1"/>
</dbReference>
<dbReference type="AlphaFoldDB" id="A0A5C6YW41"/>
<reference evidence="1 2" key="1">
    <citation type="submission" date="2019-08" db="EMBL/GenBank/DDBJ databases">
        <title>Genome of Aequorivita antarctica SW49 (type strain).</title>
        <authorList>
            <person name="Bowman J.P."/>
        </authorList>
    </citation>
    <scope>NUCLEOTIDE SEQUENCE [LARGE SCALE GENOMIC DNA]</scope>
    <source>
        <strain evidence="1 2">SW49</strain>
    </source>
</reference>
<comment type="caution">
    <text evidence="1">The sequence shown here is derived from an EMBL/GenBank/DDBJ whole genome shotgun (WGS) entry which is preliminary data.</text>
</comment>
<keyword evidence="2" id="KW-1185">Reference proteome</keyword>
<protein>
    <recommendedName>
        <fullName evidence="3">Lipocalin-like domain-containing protein</fullName>
    </recommendedName>
</protein>
<sequence>MFISILSCNKDDDNELILATDLIGEWQRSDFNNEFEYKLVFNADNTGFRIESETDLEEGTEISSLIPFAWIANDNILDINFDGEMVTTNFSINSEGHLLLSDFTNLYFIKLE</sequence>
<evidence type="ECO:0000313" key="1">
    <source>
        <dbReference type="EMBL" id="TXD71768.1"/>
    </source>
</evidence>
<proteinExistence type="predicted"/>
<evidence type="ECO:0000313" key="2">
    <source>
        <dbReference type="Proteomes" id="UP000321497"/>
    </source>
</evidence>
<organism evidence="1 2">
    <name type="scientific">Aequorivita antarctica</name>
    <dbReference type="NCBI Taxonomy" id="153266"/>
    <lineage>
        <taxon>Bacteria</taxon>
        <taxon>Pseudomonadati</taxon>
        <taxon>Bacteroidota</taxon>
        <taxon>Flavobacteriia</taxon>
        <taxon>Flavobacteriales</taxon>
        <taxon>Flavobacteriaceae</taxon>
        <taxon>Aequorivita</taxon>
    </lineage>
</organism>
<dbReference type="Proteomes" id="UP000321497">
    <property type="component" value="Unassembled WGS sequence"/>
</dbReference>
<evidence type="ECO:0008006" key="3">
    <source>
        <dbReference type="Google" id="ProtNLM"/>
    </source>
</evidence>
<accession>A0A5C6YW41</accession>